<gene>
    <name evidence="1" type="ORF">CK501_15805</name>
</gene>
<protein>
    <recommendedName>
        <fullName evidence="3">Ribosome association toxin RatA</fullName>
    </recommendedName>
</protein>
<organism evidence="1 2">
    <name type="scientific">Halovibrio salipaludis</name>
    <dbReference type="NCBI Taxonomy" id="2032626"/>
    <lineage>
        <taxon>Bacteria</taxon>
        <taxon>Pseudomonadati</taxon>
        <taxon>Pseudomonadota</taxon>
        <taxon>Gammaproteobacteria</taxon>
        <taxon>Oceanospirillales</taxon>
        <taxon>Halomonadaceae</taxon>
        <taxon>Halovibrio</taxon>
    </lineage>
</organism>
<evidence type="ECO:0000313" key="1">
    <source>
        <dbReference type="EMBL" id="PAU76400.1"/>
    </source>
</evidence>
<dbReference type="InterPro" id="IPR023393">
    <property type="entry name" value="START-like_dom_sf"/>
</dbReference>
<sequence>MSITVAIEIQREFTLDGDYDSVFELLADVPRSVSYFPKVHELTDLGDNTYRWEMEKVGVDKYSIQTVYACRYESDRDRGVIEWTPVRGEGNGLVGGRWDLRDAGDGQTALAFQTEAELTLPLPRVMKMAVSPVVKHEFNGFVDTYIDNLKSAFRDA</sequence>
<evidence type="ECO:0008006" key="3">
    <source>
        <dbReference type="Google" id="ProtNLM"/>
    </source>
</evidence>
<reference evidence="1 2" key="1">
    <citation type="submission" date="2017-08" db="EMBL/GenBank/DDBJ databases">
        <title>Halovibrio sewagensis sp. nov., isolated from wastewater of high salinity.</title>
        <authorList>
            <person name="Dong X."/>
            <person name="Zhang G."/>
        </authorList>
    </citation>
    <scope>NUCLEOTIDE SEQUENCE [LARGE SCALE GENOMIC DNA]</scope>
    <source>
        <strain evidence="1 2">YL5-2</strain>
    </source>
</reference>
<keyword evidence="2" id="KW-1185">Reference proteome</keyword>
<dbReference type="AlphaFoldDB" id="A0A2A2EV14"/>
<comment type="caution">
    <text evidence="1">The sequence shown here is derived from an EMBL/GenBank/DDBJ whole genome shotgun (WGS) entry which is preliminary data.</text>
</comment>
<dbReference type="CDD" id="cd07819">
    <property type="entry name" value="SRPBCC_2"/>
    <property type="match status" value="1"/>
</dbReference>
<dbReference type="SUPFAM" id="SSF55961">
    <property type="entry name" value="Bet v1-like"/>
    <property type="match status" value="1"/>
</dbReference>
<dbReference type="EMBL" id="NSKD01000012">
    <property type="protein sequence ID" value="PAU76400.1"/>
    <property type="molecule type" value="Genomic_DNA"/>
</dbReference>
<dbReference type="Proteomes" id="UP000218896">
    <property type="component" value="Unassembled WGS sequence"/>
</dbReference>
<proteinExistence type="predicted"/>
<accession>A0A2A2EV14</accession>
<evidence type="ECO:0000313" key="2">
    <source>
        <dbReference type="Proteomes" id="UP000218896"/>
    </source>
</evidence>
<dbReference type="Gene3D" id="3.30.530.20">
    <property type="match status" value="1"/>
</dbReference>
<dbReference type="RefSeq" id="WP_095618709.1">
    <property type="nucleotide sequence ID" value="NZ_NSKD01000012.1"/>
</dbReference>
<name>A0A2A2EV14_9GAMM</name>
<dbReference type="OrthoDB" id="8903592at2"/>